<dbReference type="EMBL" id="DS480553">
    <property type="protein sequence ID" value="EDO14504.1"/>
    <property type="molecule type" value="Genomic_DNA"/>
</dbReference>
<dbReference type="InterPro" id="IPR023152">
    <property type="entry name" value="RasGAP_CS"/>
</dbReference>
<dbReference type="CDD" id="cd00030">
    <property type="entry name" value="C2"/>
    <property type="match status" value="1"/>
</dbReference>
<dbReference type="eggNOG" id="KOG3508">
    <property type="taxonomic scope" value="Eukaryota"/>
</dbReference>
<dbReference type="SUPFAM" id="SSF49562">
    <property type="entry name" value="C2 domain (Calcium/lipid-binding domain, CaLB)"/>
    <property type="match status" value="1"/>
</dbReference>
<dbReference type="RefSeq" id="XP_001642362.1">
    <property type="nucleotide sequence ID" value="XM_001642312.1"/>
</dbReference>
<protein>
    <recommendedName>
        <fullName evidence="2">Ras-GAP domain-containing protein</fullName>
    </recommendedName>
</protein>
<keyword evidence="1" id="KW-0343">GTPase activation</keyword>
<accession>A7TTA0</accession>
<dbReference type="Pfam" id="PF00616">
    <property type="entry name" value="RasGAP"/>
    <property type="match status" value="1"/>
</dbReference>
<keyword evidence="4" id="KW-1185">Reference proteome</keyword>
<dbReference type="InParanoid" id="A7TTA0"/>
<gene>
    <name evidence="3" type="ORF">Kpol_257p1</name>
</gene>
<feature type="non-terminal residue" evidence="3">
    <location>
        <position position="874"/>
    </location>
</feature>
<organism evidence="4">
    <name type="scientific">Vanderwaltozyma polyspora (strain ATCC 22028 / DSM 70294 / BCRC 21397 / CBS 2163 / NBRC 10782 / NRRL Y-8283 / UCD 57-17)</name>
    <name type="common">Kluyveromyces polysporus</name>
    <dbReference type="NCBI Taxonomy" id="436907"/>
    <lineage>
        <taxon>Eukaryota</taxon>
        <taxon>Fungi</taxon>
        <taxon>Dikarya</taxon>
        <taxon>Ascomycota</taxon>
        <taxon>Saccharomycotina</taxon>
        <taxon>Saccharomycetes</taxon>
        <taxon>Saccharomycetales</taxon>
        <taxon>Saccharomycetaceae</taxon>
        <taxon>Vanderwaltozyma</taxon>
    </lineage>
</organism>
<dbReference type="FunCoup" id="A7TTA0">
    <property type="interactions" value="94"/>
</dbReference>
<evidence type="ECO:0000259" key="2">
    <source>
        <dbReference type="PROSITE" id="PS50018"/>
    </source>
</evidence>
<dbReference type="CDD" id="cd05137">
    <property type="entry name" value="RasGAP_CLA2_BUD2"/>
    <property type="match status" value="1"/>
</dbReference>
<sequence>MSENLDSQSTVVETVSDICDEYGLMMDDFIQSLNVNKGIFQSKNSLFWCNDLSSNIWHFHDRVSINNKGSLSYHINSKYVDTEDEKERENEGYILQNLQNCKIKLIKDSSSPTTTLLLSVKVENQTVYIKANNINEFQDLLACLFWWSSFAGRGIFNKISLQKIDKNIIQESRDIGILEYQFDIFTYIPTSDENIIYNDVIPFPNCWKNVSNKQEYWFSAKGVLSSNGILKIKNIDNDNIIYTLDIKQLLRSEIRYVDPSLLKHSPESKHCLFVGLLPKLRNELRYTGNNLHFSNDIENLIIKFDSKCSLENWYLALKMFTINEVLSIKNIDKSNQLRISNRFMLSIIEAEITSNNRDNNINNSGFYAEVICWDHIWNRTFTIYNTSSPFWREEFHFDESVPLNKLPFVIRKRPIENMIIYGNSLDDFIIGRIDINQETMNDPKLNQSLIRLPIFSTENSNIEVGTLCVKISSSMNLILPPVNFKKFEKILRELPLPKIADIAYSDTICSNLRLEDVSEILLDFFQSYNREDDWFVTLLNKELLDLNKKSSESLENGSGSNHILNSIFRSNSILTKSLERYFYRIGEEYLNAAIGDILREIVISDDYCEIDASKININDNIKLTEILEENRLKLIGWVTKIWNAIYTTNSDLPFLIKSQLKNLRKKLDLIYPDRNEEMDRIILKSVSSILFLRFFCPVILNPKLFNFIETLPNENTRRTFTLITKTLLNLSTLTRFETKEPWMRPMNEFIDAHREEMLDYVDKATLKHLDFTPKVLNLKDPTANKLDFNINNDYLLSIINSLPTNPYRIDRYLRVSEFIIILTAYIKQRDEGVPMIKNINMNDVTKIFSKYSIAEVIESNKPDIGELSFEKITE</sequence>
<dbReference type="HOGENOM" id="CLU_002973_0_0_1"/>
<dbReference type="OMA" id="WFVGLNY"/>
<dbReference type="GeneID" id="5542505"/>
<dbReference type="InterPro" id="IPR008936">
    <property type="entry name" value="Rho_GTPase_activation_prot"/>
</dbReference>
<dbReference type="STRING" id="436907.A7TTA0"/>
<dbReference type="InterPro" id="IPR035892">
    <property type="entry name" value="C2_domain_sf"/>
</dbReference>
<reference evidence="3 4" key="1">
    <citation type="journal article" date="2007" name="Proc. Natl. Acad. Sci. U.S.A.">
        <title>Independent sorting-out of thousands of duplicated gene pairs in two yeast species descended from a whole-genome duplication.</title>
        <authorList>
            <person name="Scannell D.R."/>
            <person name="Frank A.C."/>
            <person name="Conant G.C."/>
            <person name="Byrne K.P."/>
            <person name="Woolfit M."/>
            <person name="Wolfe K.H."/>
        </authorList>
    </citation>
    <scope>NUCLEOTIDE SEQUENCE [LARGE SCALE GENOMIC DNA]</scope>
    <source>
        <strain evidence="4">ATCC 22028 / DSM 70294 / BCRC 21397 / CBS 2163 / NBRC 10782 / NRRL Y-8283 / UCD 57-17</strain>
    </source>
</reference>
<feature type="domain" description="Ras-GAP" evidence="2">
    <location>
        <begin position="513"/>
        <end position="732"/>
    </location>
</feature>
<evidence type="ECO:0000256" key="1">
    <source>
        <dbReference type="ARBA" id="ARBA00022468"/>
    </source>
</evidence>
<dbReference type="AlphaFoldDB" id="A7TTA0"/>
<dbReference type="GO" id="GO:0005096">
    <property type="term" value="F:GTPase activator activity"/>
    <property type="evidence" value="ECO:0007669"/>
    <property type="project" value="UniProtKB-KW"/>
</dbReference>
<dbReference type="Gene3D" id="1.10.506.10">
    <property type="entry name" value="GTPase Activation - p120gap, domain 1"/>
    <property type="match status" value="1"/>
</dbReference>
<proteinExistence type="predicted"/>
<dbReference type="SUPFAM" id="SSF48350">
    <property type="entry name" value="GTPase activation domain, GAP"/>
    <property type="match status" value="1"/>
</dbReference>
<dbReference type="PROSITE" id="PS50018">
    <property type="entry name" value="RAS_GTPASE_ACTIV_2"/>
    <property type="match status" value="1"/>
</dbReference>
<dbReference type="InterPro" id="IPR039360">
    <property type="entry name" value="Ras_GTPase"/>
</dbReference>
<dbReference type="InterPro" id="IPR001936">
    <property type="entry name" value="RasGAP_dom"/>
</dbReference>
<name>A7TTA0_VANPO</name>
<dbReference type="PhylomeDB" id="A7TTA0"/>
<dbReference type="OrthoDB" id="775356at2759"/>
<dbReference type="Proteomes" id="UP000000267">
    <property type="component" value="Unassembled WGS sequence"/>
</dbReference>
<evidence type="ECO:0000313" key="4">
    <source>
        <dbReference type="Proteomes" id="UP000000267"/>
    </source>
</evidence>
<dbReference type="PANTHER" id="PTHR10194">
    <property type="entry name" value="RAS GTPASE-ACTIVATING PROTEINS"/>
    <property type="match status" value="1"/>
</dbReference>
<dbReference type="GO" id="GO:0007165">
    <property type="term" value="P:signal transduction"/>
    <property type="evidence" value="ECO:0007669"/>
    <property type="project" value="UniProtKB-ARBA"/>
</dbReference>
<dbReference type="PROSITE" id="PS00509">
    <property type="entry name" value="RAS_GTPASE_ACTIV_1"/>
    <property type="match status" value="1"/>
</dbReference>
<dbReference type="PANTHER" id="PTHR10194:SF60">
    <property type="entry name" value="RAS GTPASE-ACTIVATING PROTEIN RASKOL"/>
    <property type="match status" value="1"/>
</dbReference>
<dbReference type="KEGG" id="vpo:Kpol_257p1"/>
<dbReference type="SMART" id="SM00323">
    <property type="entry name" value="RasGAP"/>
    <property type="match status" value="1"/>
</dbReference>
<evidence type="ECO:0000313" key="3">
    <source>
        <dbReference type="EMBL" id="EDO14504.1"/>
    </source>
</evidence>